<dbReference type="EMBL" id="CAJVQA010088814">
    <property type="protein sequence ID" value="CAG8839976.1"/>
    <property type="molecule type" value="Genomic_DNA"/>
</dbReference>
<reference evidence="1" key="1">
    <citation type="submission" date="2021-06" db="EMBL/GenBank/DDBJ databases">
        <authorList>
            <person name="Kallberg Y."/>
            <person name="Tangrot J."/>
            <person name="Rosling A."/>
        </authorList>
    </citation>
    <scope>NUCLEOTIDE SEQUENCE</scope>
    <source>
        <strain evidence="1">FL966</strain>
    </source>
</reference>
<accession>A0A9N9KKU7</accession>
<organism evidence="1 2">
    <name type="scientific">Cetraspora pellucida</name>
    <dbReference type="NCBI Taxonomy" id="1433469"/>
    <lineage>
        <taxon>Eukaryota</taxon>
        <taxon>Fungi</taxon>
        <taxon>Fungi incertae sedis</taxon>
        <taxon>Mucoromycota</taxon>
        <taxon>Glomeromycotina</taxon>
        <taxon>Glomeromycetes</taxon>
        <taxon>Diversisporales</taxon>
        <taxon>Gigasporaceae</taxon>
        <taxon>Cetraspora</taxon>
    </lineage>
</organism>
<gene>
    <name evidence="1" type="ORF">CPELLU_LOCUS21951</name>
</gene>
<feature type="non-terminal residue" evidence="1">
    <location>
        <position position="117"/>
    </location>
</feature>
<comment type="caution">
    <text evidence="1">The sequence shown here is derived from an EMBL/GenBank/DDBJ whole genome shotgun (WGS) entry which is preliminary data.</text>
</comment>
<keyword evidence="2" id="KW-1185">Reference proteome</keyword>
<sequence>LFPNNFNNLPNLHINRHHVQNVHNFGMLVNISVGVKEAMHKTFKGLVAKTNCKNIEFDFIRQHNKLQMICYLIDEGKDSCFNIQEEDTADISKYIYINFQLPKFKISSNLQNCSVNM</sequence>
<protein>
    <submittedName>
        <fullName evidence="1">16723_t:CDS:1</fullName>
    </submittedName>
</protein>
<dbReference type="OrthoDB" id="2441918at2759"/>
<proteinExistence type="predicted"/>
<evidence type="ECO:0000313" key="2">
    <source>
        <dbReference type="Proteomes" id="UP000789759"/>
    </source>
</evidence>
<feature type="non-terminal residue" evidence="1">
    <location>
        <position position="1"/>
    </location>
</feature>
<evidence type="ECO:0000313" key="1">
    <source>
        <dbReference type="EMBL" id="CAG8839976.1"/>
    </source>
</evidence>
<dbReference type="AlphaFoldDB" id="A0A9N9KKU7"/>
<dbReference type="Proteomes" id="UP000789759">
    <property type="component" value="Unassembled WGS sequence"/>
</dbReference>
<name>A0A9N9KKU7_9GLOM</name>